<dbReference type="EMBL" id="CP159925">
    <property type="protein sequence ID" value="XCO76788.1"/>
    <property type="molecule type" value="Genomic_DNA"/>
</dbReference>
<dbReference type="Pfam" id="PF13511">
    <property type="entry name" value="DUF4124"/>
    <property type="match status" value="1"/>
</dbReference>
<feature type="chain" id="PRO_5043650263" evidence="2">
    <location>
        <begin position="28"/>
        <end position="231"/>
    </location>
</feature>
<feature type="region of interest" description="Disordered" evidence="1">
    <location>
        <begin position="49"/>
        <end position="88"/>
    </location>
</feature>
<keyword evidence="2" id="KW-0732">Signal</keyword>
<evidence type="ECO:0000259" key="3">
    <source>
        <dbReference type="Pfam" id="PF13511"/>
    </source>
</evidence>
<proteinExistence type="predicted"/>
<evidence type="ECO:0000256" key="2">
    <source>
        <dbReference type="SAM" id="SignalP"/>
    </source>
</evidence>
<gene>
    <name evidence="4" type="ORF">ABU614_08380</name>
</gene>
<dbReference type="InterPro" id="IPR025392">
    <property type="entry name" value="DUF4124"/>
</dbReference>
<dbReference type="AlphaFoldDB" id="A0AAU8N137"/>
<feature type="compositionally biased region" description="Low complexity" evidence="1">
    <location>
        <begin position="72"/>
        <end position="88"/>
    </location>
</feature>
<accession>A0AAU8N137</accession>
<dbReference type="RefSeq" id="WP_363800013.1">
    <property type="nucleotide sequence ID" value="NZ_CP159925.1"/>
</dbReference>
<sequence>MFCRRALLRSRSLTALALCCLAASAGAAEVVIYRCTDAQGRLTLRDTPCAAGQRQQTQTMLRPVDPPPRPTPATDAPAASAPTPAAAPRPRVLVVQPPRPMYECVTPDGERYTSDTSEGNPRWLPLWSLGYPAYLPRNPLGDRVGAPPPRLGDPDARLPRDGRGYGVLYGGNTLVRDECHALPQQEVCARLRDRRYQLDRRYNSALQSERAQIVEQQRGIDARLNTDCGAY</sequence>
<name>A0AAU8N137_9GAMM</name>
<feature type="domain" description="DUF4124" evidence="3">
    <location>
        <begin position="17"/>
        <end position="73"/>
    </location>
</feature>
<evidence type="ECO:0000313" key="4">
    <source>
        <dbReference type="EMBL" id="XCO76788.1"/>
    </source>
</evidence>
<protein>
    <submittedName>
        <fullName evidence="4">DUF4124 domain-containing protein</fullName>
    </submittedName>
</protein>
<evidence type="ECO:0000256" key="1">
    <source>
        <dbReference type="SAM" id="MobiDB-lite"/>
    </source>
</evidence>
<feature type="signal peptide" evidence="2">
    <location>
        <begin position="1"/>
        <end position="27"/>
    </location>
</feature>
<reference evidence="4" key="1">
    <citation type="submission" date="2024-06" db="EMBL/GenBank/DDBJ databases">
        <authorList>
            <person name="Li S."/>
        </authorList>
    </citation>
    <scope>NUCLEOTIDE SEQUENCE</scope>
    <source>
        <strain evidence="4">SR10</strain>
    </source>
</reference>
<organism evidence="4">
    <name type="scientific">Lysobacter firmicutimachus</name>
    <dbReference type="NCBI Taxonomy" id="1792846"/>
    <lineage>
        <taxon>Bacteria</taxon>
        <taxon>Pseudomonadati</taxon>
        <taxon>Pseudomonadota</taxon>
        <taxon>Gammaproteobacteria</taxon>
        <taxon>Lysobacterales</taxon>
        <taxon>Lysobacteraceae</taxon>
        <taxon>Lysobacter</taxon>
    </lineage>
</organism>